<organism evidence="3 4">
    <name type="scientific">Natronomonas pharaonis (strain ATCC 35678 / DSM 2160 / CIP 103997 / JCM 8858 / NBRC 14720 / NCIMB 2260 / Gabara)</name>
    <name type="common">Halobacterium pharaonis</name>
    <dbReference type="NCBI Taxonomy" id="348780"/>
    <lineage>
        <taxon>Archaea</taxon>
        <taxon>Methanobacteriati</taxon>
        <taxon>Methanobacteriota</taxon>
        <taxon>Stenosarchaea group</taxon>
        <taxon>Halobacteria</taxon>
        <taxon>Halobacteriales</taxon>
        <taxon>Natronomonadaceae</taxon>
        <taxon>Natronomonas</taxon>
    </lineage>
</organism>
<dbReference type="HOGENOM" id="CLU_472233_0_0_2"/>
<dbReference type="STRING" id="348780.NP_4842A"/>
<keyword evidence="2" id="KW-1133">Transmembrane helix</keyword>
<dbReference type="EnsemblBacteria" id="CAI50512">
    <property type="protein sequence ID" value="CAI50512"/>
    <property type="gene ID" value="NP_4842A"/>
</dbReference>
<keyword evidence="2" id="KW-0812">Transmembrane</keyword>
<reference evidence="3 4" key="1">
    <citation type="journal article" date="2005" name="Genome Res.">
        <title>Living with two extremes: conclusions from the genome sequence of Natronomonas pharaonis.</title>
        <authorList>
            <person name="Falb M."/>
            <person name="Pfeiffer F."/>
            <person name="Palm P."/>
            <person name="Rodewald K."/>
            <person name="Hickmann V."/>
            <person name="Tittor J."/>
            <person name="Oesterhelt D."/>
        </authorList>
    </citation>
    <scope>NUCLEOTIDE SEQUENCE [LARGE SCALE GENOMIC DNA]</scope>
    <source>
        <strain evidence="4">ATCC 35678 / DSM 2160 / CIP 103997 / JCM 8858 / NBRC 14720 / NCIMB 2260 / Gabara</strain>
    </source>
</reference>
<evidence type="ECO:0000313" key="4">
    <source>
        <dbReference type="Proteomes" id="UP000002698"/>
    </source>
</evidence>
<feature type="transmembrane region" description="Helical" evidence="2">
    <location>
        <begin position="12"/>
        <end position="33"/>
    </location>
</feature>
<evidence type="ECO:0000256" key="2">
    <source>
        <dbReference type="SAM" id="Phobius"/>
    </source>
</evidence>
<dbReference type="EMBL" id="CR936257">
    <property type="protein sequence ID" value="CAI50512.1"/>
    <property type="molecule type" value="Genomic_DNA"/>
</dbReference>
<dbReference type="AlphaFoldDB" id="A0A1U7EZ39"/>
<keyword evidence="4" id="KW-1185">Reference proteome</keyword>
<feature type="compositionally biased region" description="Acidic residues" evidence="1">
    <location>
        <begin position="315"/>
        <end position="326"/>
    </location>
</feature>
<evidence type="ECO:0000313" key="3">
    <source>
        <dbReference type="EMBL" id="CAI50512.1"/>
    </source>
</evidence>
<dbReference type="RefSeq" id="WP_011324124.1">
    <property type="nucleotide sequence ID" value="NC_007426.1"/>
</dbReference>
<dbReference type="eggNOG" id="arCOG02916">
    <property type="taxonomic scope" value="Archaea"/>
</dbReference>
<dbReference type="OrthoDB" id="121941at2157"/>
<dbReference type="GeneID" id="3702192"/>
<gene>
    <name evidence="3" type="ordered locus">NP_4842A</name>
</gene>
<protein>
    <submittedName>
        <fullName evidence="3">Probable secreted glycoprotein</fullName>
    </submittedName>
</protein>
<proteinExistence type="predicted"/>
<feature type="region of interest" description="Disordered" evidence="1">
    <location>
        <begin position="207"/>
        <end position="226"/>
    </location>
</feature>
<name>A0A1U7EZ39_NATPD</name>
<dbReference type="KEGG" id="nph:NP_4842A"/>
<accession>A0A1U7EZ39</accession>
<keyword evidence="2" id="KW-0472">Membrane</keyword>
<sequence length="577" mass="62294">MTFAADERGQSVLVGTILLFGILIIAFSSYQAFVVPNQNAEVEFNHNSEVQSDMQDLRNSLLDLRSVEDTNGEFRPVSEHRPVRVQLGTEYPARIVAVNPPSPAGTIETIDPVEPVRIEDAAVAGGEFESSPEVLLDRDLDTTFLRYRPNYNEFQDPPDTVIEHSLLYNEFRNAELTVRGQTVIRPETNRINLVLFSGDISRSSSQAVTLDPETLDGPTGTIPLEPAGDEMRIQLPTRKPEIWEDELAGSPGVNVNAEDDSITVELENEYDLRVTRVGFDGGTEDDTLTPIQLSREVGVGNGGDPLPGPRVFDADGPDEGDEPLGADDDFELTATVSNIGQISDERGGTTIQAAEWYLQGDDPGEGNAYPMETSDGEFLEDVEVDVIDDEVSATLLDEGENTLIIRGQDSRGIWGEDTDSVTVEVDESGDPMADRTDIIDAETTNEAGSIVDFTIETPDDGVVVTGLGIDYETGEGDADRVNNGGNDEVVFSGSDGRFDAGGGQQGINLGDDPVDFEDDGADGEYADLPEGTTDMTLAEFESDGSGRPEVDVSQDVFDVTLVFGDGSRDTYPIQVDG</sequence>
<evidence type="ECO:0000256" key="1">
    <source>
        <dbReference type="SAM" id="MobiDB-lite"/>
    </source>
</evidence>
<dbReference type="Proteomes" id="UP000002698">
    <property type="component" value="Chromosome"/>
</dbReference>
<feature type="region of interest" description="Disordered" evidence="1">
    <location>
        <begin position="295"/>
        <end position="326"/>
    </location>
</feature>